<feature type="compositionally biased region" description="Basic residues" evidence="1">
    <location>
        <begin position="22"/>
        <end position="33"/>
    </location>
</feature>
<dbReference type="AlphaFoldDB" id="A0A1G5K707"/>
<gene>
    <name evidence="2" type="ORF">SAMN02927903_03119</name>
</gene>
<feature type="region of interest" description="Disordered" evidence="1">
    <location>
        <begin position="1"/>
        <end position="65"/>
    </location>
</feature>
<name>A0A1G5K707_9FLAO</name>
<protein>
    <submittedName>
        <fullName evidence="2">Uncharacterized protein</fullName>
    </submittedName>
</protein>
<proteinExistence type="predicted"/>
<evidence type="ECO:0000256" key="1">
    <source>
        <dbReference type="SAM" id="MobiDB-lite"/>
    </source>
</evidence>
<reference evidence="2 3" key="1">
    <citation type="submission" date="2016-10" db="EMBL/GenBank/DDBJ databases">
        <authorList>
            <person name="de Groot N.N."/>
        </authorList>
    </citation>
    <scope>NUCLEOTIDE SEQUENCE [LARGE SCALE GENOMIC DNA]</scope>
    <source>
        <strain evidence="2 3">CGMCC 1.7031</strain>
    </source>
</reference>
<keyword evidence="3" id="KW-1185">Reference proteome</keyword>
<dbReference type="STRING" id="490189.SAMN02927903_03119"/>
<accession>A0A1G5K707</accession>
<feature type="compositionally biased region" description="Basic residues" evidence="1">
    <location>
        <begin position="114"/>
        <end position="124"/>
    </location>
</feature>
<evidence type="ECO:0000313" key="2">
    <source>
        <dbReference type="EMBL" id="SCY96327.1"/>
    </source>
</evidence>
<evidence type="ECO:0000313" key="3">
    <source>
        <dbReference type="Proteomes" id="UP000199354"/>
    </source>
</evidence>
<dbReference type="EMBL" id="FMVF01000021">
    <property type="protein sequence ID" value="SCY96327.1"/>
    <property type="molecule type" value="Genomic_DNA"/>
</dbReference>
<feature type="region of interest" description="Disordered" evidence="1">
    <location>
        <begin position="93"/>
        <end position="131"/>
    </location>
</feature>
<organism evidence="2 3">
    <name type="scientific">Flavobacterium caeni</name>
    <dbReference type="NCBI Taxonomy" id="490189"/>
    <lineage>
        <taxon>Bacteria</taxon>
        <taxon>Pseudomonadati</taxon>
        <taxon>Bacteroidota</taxon>
        <taxon>Flavobacteriia</taxon>
        <taxon>Flavobacteriales</taxon>
        <taxon>Flavobacteriaceae</taxon>
        <taxon>Flavobacterium</taxon>
    </lineage>
</organism>
<sequence>MRNRNHLIRHSPTTTRSALKPVGKKVPPKKKCRTVYSMKKEKSPLRHSPTTAQSAMKPVGKKKKKCRNDCLMKSQILLLRHSLTTLRSRLNAVSKKVPQEKKKRLSNTSGKFSRAQRKSHRIQKRPQPFRPYRMCSHTSSNKLFQKSKPISFSIISKASAGLLAVKHQWPIGRPLPETGC</sequence>
<dbReference type="Proteomes" id="UP000199354">
    <property type="component" value="Unassembled WGS sequence"/>
</dbReference>